<sequence>MIIKRRNFLRGAGISGAAIAVNGPIFNSLALAETSTASENGNWLPTSCQGCTTWCPAEVFVQNGRAVKVKGNRYSKQNDGFLCAKGHLSLQQLYDPDRVKVPMKRTNPLKSKGVDPKFVPITWDEALNTIADKMMDLRKNGEPEKFMLMRGRYSYMRDTIYAALPKVFGSPNGISHSAICAEAEKFGSFFTAGNWGYRDYDLSNTKYALIWGCDPLSSNRMIPATIKRFGEMLDHGTIAVVDPKLHSSAVKAHEWLPIKPGEDGALASAIAHVLLTEGLWNKEFVGDFKDGKNLFQAGKNVDESTFAEKESHGLVKWWNIELKDKSPAWAAKITLLPEEQILRVARGMGKAAPRVVVWLGPGAAMHVRGSYSAMGIHALSGLLGSIDHEGGVLATAKIPVKGIPKFSKYQDELAKKHSKMQKIDQRGYKEFPALKKGKSGGGVVTNNAANALLTEDPYQIKVAIGYMNNFTFSCTGAERWEKAMEKIPFFAHITTNASEMTQYADIVLPSAITQYEKLGFVKTKANRFATATLILPVVKPMWDLKMDETEIPWMIAEKLKERGFSNLMDYFQKEFKDPETGKMPTNGLEFTEFNLKNQTAPLWDGKKDVGGDKISGWQEFKERGMWNSSPYKYKKRWGGKFKTVSKKFEFYSETLKKALESHAKKHQTSVDDILETANYEARGELAFVPHYETAFRHGSQKEYPFDFIDFKSKLNREGRSQNLSWYYEFKKIDVGDKSWDDVLQINPDDAAKLGIKDGDPIKVTSTVASISVNAHLWEGVRPGTVAKCFGQGHWAYGRIAAQDYHSAIPRGGSNNLLMPDEYDRLSGSTVRNGGFTGVKIEKI</sequence>
<dbReference type="InterPro" id="IPR006657">
    <property type="entry name" value="MoPterin_dinucl-bd_dom"/>
</dbReference>
<dbReference type="GO" id="GO:0051539">
    <property type="term" value="F:4 iron, 4 sulfur cluster binding"/>
    <property type="evidence" value="ECO:0007669"/>
    <property type="project" value="UniProtKB-KW"/>
</dbReference>
<evidence type="ECO:0000313" key="12">
    <source>
        <dbReference type="EMBL" id="ART90615.1"/>
    </source>
</evidence>
<dbReference type="PANTHER" id="PTHR43742">
    <property type="entry name" value="TRIMETHYLAMINE-N-OXIDE REDUCTASE"/>
    <property type="match status" value="1"/>
</dbReference>
<evidence type="ECO:0000256" key="2">
    <source>
        <dbReference type="ARBA" id="ARBA00010312"/>
    </source>
</evidence>
<dbReference type="PROSITE" id="PS51669">
    <property type="entry name" value="4FE4S_MOW_BIS_MGD"/>
    <property type="match status" value="1"/>
</dbReference>
<dbReference type="Gene3D" id="3.40.50.740">
    <property type="match status" value="1"/>
</dbReference>
<keyword evidence="7" id="KW-0560">Oxidoreductase</keyword>
<evidence type="ECO:0000259" key="11">
    <source>
        <dbReference type="PROSITE" id="PS51669"/>
    </source>
</evidence>
<dbReference type="SUPFAM" id="SSF50692">
    <property type="entry name" value="ADC-like"/>
    <property type="match status" value="1"/>
</dbReference>
<dbReference type="GO" id="GO:0043546">
    <property type="term" value="F:molybdopterin cofactor binding"/>
    <property type="evidence" value="ECO:0007669"/>
    <property type="project" value="InterPro"/>
</dbReference>
<dbReference type="InterPro" id="IPR006656">
    <property type="entry name" value="Mopterin_OxRdtase"/>
</dbReference>
<feature type="chain" id="PRO_5015199611" evidence="10">
    <location>
        <begin position="21"/>
        <end position="843"/>
    </location>
</feature>
<accession>A0A2P0QJI7</accession>
<reference evidence="12" key="1">
    <citation type="submission" date="2016-12" db="EMBL/GenBank/DDBJ databases">
        <title>Arsenic respiratory pathways in the anoxic pelagic waters of the Pacific Ocean.</title>
        <authorList>
            <person name="Saunders J.K."/>
            <person name="Fuchsman C.A."/>
            <person name="McKay C."/>
            <person name="Rocap G."/>
        </authorList>
    </citation>
    <scope>NUCLEOTIDE SEQUENCE</scope>
</reference>
<evidence type="ECO:0000256" key="8">
    <source>
        <dbReference type="ARBA" id="ARBA00023004"/>
    </source>
</evidence>
<protein>
    <submittedName>
        <fullName evidence="12">ArrA</fullName>
    </submittedName>
</protein>
<dbReference type="SMART" id="SM00926">
    <property type="entry name" value="Molybdop_Fe4S4"/>
    <property type="match status" value="1"/>
</dbReference>
<dbReference type="Pfam" id="PF04879">
    <property type="entry name" value="Molybdop_Fe4S4"/>
    <property type="match status" value="1"/>
</dbReference>
<proteinExistence type="inferred from homology"/>
<dbReference type="PANTHER" id="PTHR43742:SF9">
    <property type="entry name" value="TETRATHIONATE REDUCTASE SUBUNIT A"/>
    <property type="match status" value="1"/>
</dbReference>
<organism evidence="12">
    <name type="scientific">uncultured Pseudomonadota bacterium</name>
    <dbReference type="NCBI Taxonomy" id="153809"/>
    <lineage>
        <taxon>Bacteria</taxon>
        <taxon>Pseudomonadati</taxon>
        <taxon>Pseudomonadota</taxon>
        <taxon>environmental samples</taxon>
    </lineage>
</organism>
<dbReference type="EMBL" id="KY305110">
    <property type="protein sequence ID" value="ART90615.1"/>
    <property type="molecule type" value="Genomic_DNA"/>
</dbReference>
<comment type="cofactor">
    <cofactor evidence="1">
        <name>Mo-bis(molybdopterin guanine dinucleotide)</name>
        <dbReference type="ChEBI" id="CHEBI:60539"/>
    </cofactor>
</comment>
<dbReference type="Gene3D" id="2.40.40.20">
    <property type="match status" value="1"/>
</dbReference>
<evidence type="ECO:0000256" key="10">
    <source>
        <dbReference type="SAM" id="SignalP"/>
    </source>
</evidence>
<dbReference type="GO" id="GO:0016491">
    <property type="term" value="F:oxidoreductase activity"/>
    <property type="evidence" value="ECO:0007669"/>
    <property type="project" value="UniProtKB-KW"/>
</dbReference>
<comment type="similarity">
    <text evidence="2">Belongs to the prokaryotic molybdopterin-containing oxidoreductase family.</text>
</comment>
<keyword evidence="8" id="KW-0408">Iron</keyword>
<dbReference type="InterPro" id="IPR050612">
    <property type="entry name" value="Prok_Mopterin_Oxidored"/>
</dbReference>
<dbReference type="PROSITE" id="PS51318">
    <property type="entry name" value="TAT"/>
    <property type="match status" value="1"/>
</dbReference>
<dbReference type="InterPro" id="IPR037946">
    <property type="entry name" value="MopB_CT_Tetrathionate"/>
</dbReference>
<dbReference type="Pfam" id="PF01568">
    <property type="entry name" value="Molydop_binding"/>
    <property type="match status" value="1"/>
</dbReference>
<keyword evidence="5" id="KW-0479">Metal-binding</keyword>
<keyword evidence="9" id="KW-0411">Iron-sulfur</keyword>
<evidence type="ECO:0000256" key="4">
    <source>
        <dbReference type="ARBA" id="ARBA00022505"/>
    </source>
</evidence>
<dbReference type="InterPro" id="IPR009010">
    <property type="entry name" value="Asp_de-COase-like_dom_sf"/>
</dbReference>
<dbReference type="InterPro" id="IPR006311">
    <property type="entry name" value="TAT_signal"/>
</dbReference>
<feature type="signal peptide" evidence="10">
    <location>
        <begin position="1"/>
        <end position="20"/>
    </location>
</feature>
<keyword evidence="3" id="KW-0004">4Fe-4S</keyword>
<evidence type="ECO:0000256" key="3">
    <source>
        <dbReference type="ARBA" id="ARBA00022485"/>
    </source>
</evidence>
<evidence type="ECO:0000256" key="6">
    <source>
        <dbReference type="ARBA" id="ARBA00022729"/>
    </source>
</evidence>
<dbReference type="Gene3D" id="3.40.228.10">
    <property type="entry name" value="Dimethylsulfoxide Reductase, domain 2"/>
    <property type="match status" value="1"/>
</dbReference>
<dbReference type="CDD" id="cd02780">
    <property type="entry name" value="MopB_CT_Tetrathionate_Arsenate-R"/>
    <property type="match status" value="1"/>
</dbReference>
<dbReference type="GO" id="GO:0046872">
    <property type="term" value="F:metal ion binding"/>
    <property type="evidence" value="ECO:0007669"/>
    <property type="project" value="UniProtKB-KW"/>
</dbReference>
<keyword evidence="6 10" id="KW-0732">Signal</keyword>
<feature type="domain" description="4Fe-4S Mo/W bis-MGD-type" evidence="11">
    <location>
        <begin position="41"/>
        <end position="97"/>
    </location>
</feature>
<gene>
    <name evidence="12" type="primary">arrA</name>
</gene>
<evidence type="ECO:0000256" key="9">
    <source>
        <dbReference type="ARBA" id="ARBA00023014"/>
    </source>
</evidence>
<dbReference type="Gene3D" id="2.20.25.90">
    <property type="entry name" value="ADC-like domains"/>
    <property type="match status" value="1"/>
</dbReference>
<evidence type="ECO:0000256" key="7">
    <source>
        <dbReference type="ARBA" id="ARBA00023002"/>
    </source>
</evidence>
<dbReference type="SUPFAM" id="SSF53706">
    <property type="entry name" value="Formate dehydrogenase/DMSO reductase, domains 1-3"/>
    <property type="match status" value="1"/>
</dbReference>
<evidence type="ECO:0000256" key="5">
    <source>
        <dbReference type="ARBA" id="ARBA00022723"/>
    </source>
</evidence>
<keyword evidence="4" id="KW-0500">Molybdenum</keyword>
<dbReference type="AlphaFoldDB" id="A0A2P0QJI7"/>
<dbReference type="CDD" id="cd02757">
    <property type="entry name" value="MopB_Arsenate-R"/>
    <property type="match status" value="1"/>
</dbReference>
<dbReference type="InterPro" id="IPR006963">
    <property type="entry name" value="Mopterin_OxRdtase_4Fe-4S_dom"/>
</dbReference>
<dbReference type="Pfam" id="PF00384">
    <property type="entry name" value="Molybdopterin"/>
    <property type="match status" value="1"/>
</dbReference>
<evidence type="ECO:0000256" key="1">
    <source>
        <dbReference type="ARBA" id="ARBA00001942"/>
    </source>
</evidence>
<name>A0A2P0QJI7_9PROT</name>